<dbReference type="PROSITE" id="PS00435">
    <property type="entry name" value="PEROXIDASE_1"/>
    <property type="match status" value="1"/>
</dbReference>
<comment type="similarity">
    <text evidence="3">Belongs to the peroxidase family. Ascorbate peroxidase subfamily.</text>
</comment>
<dbReference type="Pfam" id="PF00141">
    <property type="entry name" value="peroxidase"/>
    <property type="match status" value="1"/>
</dbReference>
<feature type="binding site" evidence="15">
    <location>
        <position position="112"/>
    </location>
    <ligand>
        <name>Ca(2+)</name>
        <dbReference type="ChEBI" id="CHEBI:29108"/>
        <label>1</label>
    </ligand>
</feature>
<dbReference type="InterPro" id="IPR019793">
    <property type="entry name" value="Peroxidases_heam-ligand_BS"/>
</dbReference>
<feature type="disulfide bond" evidence="17">
    <location>
        <begin position="76"/>
        <end position="159"/>
    </location>
</feature>
<evidence type="ECO:0000256" key="17">
    <source>
        <dbReference type="PIRSR" id="PIRSR600823-5"/>
    </source>
</evidence>
<keyword evidence="8 18" id="KW-0560">Oxidoreductase</keyword>
<feature type="binding site" evidence="15">
    <location>
        <position position="114"/>
    </location>
    <ligand>
        <name>Ca(2+)</name>
        <dbReference type="ChEBI" id="CHEBI:29108"/>
        <label>1</label>
    </ligand>
</feature>
<comment type="similarity">
    <text evidence="18">Belongs to the peroxidase family. Classical plant (class III) peroxidase subfamily.</text>
</comment>
<comment type="cofactor">
    <cofactor evidence="15 18">
        <name>Ca(2+)</name>
        <dbReference type="ChEBI" id="CHEBI:29108"/>
    </cofactor>
    <text evidence="15 18">Binds 2 calcium ions per subunit.</text>
</comment>
<feature type="disulfide bond" evidence="17">
    <location>
        <begin position="165"/>
        <end position="355"/>
    </location>
</feature>
<evidence type="ECO:0000256" key="13">
    <source>
        <dbReference type="PIRSR" id="PIRSR600823-1"/>
    </source>
</evidence>
<feature type="disulfide bond" evidence="17">
    <location>
        <begin position="110"/>
        <end position="115"/>
    </location>
</feature>
<sequence length="364" mass="39186">MACHGGGLINFTILCSGGWVRPITVVRLPPLVTITIGCPNGSSETPMPASPNEPAPPSGAGLYLDYYNSSYSNYACPNAESIVREVVEKAIAYQGRGIGAGLIRLHFHDCFVEGCDGSVLLNTTASGNNDTEREGAPNKNSLRGFDVIDQAKAALESACPSAVSCADILAFAARDAAARNLSSGKINYTIPAGRWDGRESFANQTGTLPGPFSNLDTLVAKFAAQRLNRTDLVLLSAAHSIGRARCIFISSRPGMNQTLVKDLNGECQSNPSVNQDYKTPDDLDSQYYQNVVDNDALFDSDAALTNSTDTNALVDTYRTNLMNKWEKDFGEAMVKMGKINTKTKGDKGVEIRNQCWTYNAPPNY</sequence>
<keyword evidence="7 15" id="KW-0106">Calcium</keyword>
<dbReference type="PROSITE" id="PS50873">
    <property type="entry name" value="PEROXIDASE_4"/>
    <property type="match status" value="1"/>
</dbReference>
<evidence type="ECO:0000256" key="5">
    <source>
        <dbReference type="ARBA" id="ARBA00022617"/>
    </source>
</evidence>
<evidence type="ECO:0000256" key="9">
    <source>
        <dbReference type="ARBA" id="ARBA00023004"/>
    </source>
</evidence>
<feature type="binding site" evidence="15">
    <location>
        <position position="284"/>
    </location>
    <ligand>
        <name>Ca(2+)</name>
        <dbReference type="ChEBI" id="CHEBI:29108"/>
        <label>2</label>
    </ligand>
</feature>
<evidence type="ECO:0000256" key="1">
    <source>
        <dbReference type="ARBA" id="ARBA00000189"/>
    </source>
</evidence>
<keyword evidence="6 15" id="KW-0479">Metal-binding</keyword>
<protein>
    <recommendedName>
        <fullName evidence="18">Peroxidase</fullName>
        <ecNumber evidence="18">1.11.1.7</ecNumber>
    </recommendedName>
</protein>
<evidence type="ECO:0000256" key="16">
    <source>
        <dbReference type="PIRSR" id="PIRSR600823-4"/>
    </source>
</evidence>
<evidence type="ECO:0000256" key="2">
    <source>
        <dbReference type="ARBA" id="ARBA00004613"/>
    </source>
</evidence>
<organism evidence="20 21">
    <name type="scientific">Miscanthus lutarioriparius</name>
    <dbReference type="NCBI Taxonomy" id="422564"/>
    <lineage>
        <taxon>Eukaryota</taxon>
        <taxon>Viridiplantae</taxon>
        <taxon>Streptophyta</taxon>
        <taxon>Embryophyta</taxon>
        <taxon>Tracheophyta</taxon>
        <taxon>Spermatophyta</taxon>
        <taxon>Magnoliopsida</taxon>
        <taxon>Liliopsida</taxon>
        <taxon>Poales</taxon>
        <taxon>Poaceae</taxon>
        <taxon>PACMAD clade</taxon>
        <taxon>Panicoideae</taxon>
        <taxon>Andropogonodae</taxon>
        <taxon>Andropogoneae</taxon>
        <taxon>Saccharinae</taxon>
        <taxon>Miscanthus</taxon>
    </lineage>
</organism>
<evidence type="ECO:0000313" key="21">
    <source>
        <dbReference type="Proteomes" id="UP000604825"/>
    </source>
</evidence>
<feature type="disulfide bond" evidence="17">
    <location>
        <begin position="246"/>
        <end position="267"/>
    </location>
</feature>
<dbReference type="PROSITE" id="PS00436">
    <property type="entry name" value="PEROXIDASE_2"/>
    <property type="match status" value="1"/>
</dbReference>
<comment type="subcellular location">
    <subcellularLocation>
        <location evidence="2 18">Secreted</location>
    </subcellularLocation>
</comment>
<dbReference type="EC" id="1.11.1.7" evidence="18"/>
<evidence type="ECO:0000256" key="10">
    <source>
        <dbReference type="ARBA" id="ARBA00023157"/>
    </source>
</evidence>
<gene>
    <name evidence="20" type="ORF">NCGR_LOCUS15386</name>
</gene>
<feature type="binding site" evidence="15">
    <location>
        <position position="118"/>
    </location>
    <ligand>
        <name>Ca(2+)</name>
        <dbReference type="ChEBI" id="CHEBI:29108"/>
        <label>1</label>
    </ligand>
</feature>
<keyword evidence="21" id="KW-1185">Reference proteome</keyword>
<accession>A0A811NEK7</accession>
<evidence type="ECO:0000256" key="6">
    <source>
        <dbReference type="ARBA" id="ARBA00022723"/>
    </source>
</evidence>
<feature type="domain" description="Plant heme peroxidase family profile" evidence="19">
    <location>
        <begin position="61"/>
        <end position="359"/>
    </location>
</feature>
<keyword evidence="12 18" id="KW-0376">Hydrogen peroxide</keyword>
<dbReference type="EMBL" id="CAJGYO010000004">
    <property type="protein sequence ID" value="CAD6222864.1"/>
    <property type="molecule type" value="Genomic_DNA"/>
</dbReference>
<keyword evidence="9 15" id="KW-0408">Iron</keyword>
<feature type="binding site" evidence="15">
    <location>
        <position position="276"/>
    </location>
    <ligand>
        <name>Ca(2+)</name>
        <dbReference type="ChEBI" id="CHEBI:29108"/>
        <label>2</label>
    </ligand>
</feature>
<feature type="binding site" evidence="15">
    <location>
        <position position="132"/>
    </location>
    <ligand>
        <name>Ca(2+)</name>
        <dbReference type="ChEBI" id="CHEBI:29108"/>
        <label>1</label>
    </ligand>
</feature>
<proteinExistence type="inferred from homology"/>
<dbReference type="PRINTS" id="PR00461">
    <property type="entry name" value="PLPEROXIDASE"/>
</dbReference>
<keyword evidence="5 18" id="KW-0349">Heme</keyword>
<comment type="catalytic activity">
    <reaction evidence="1 18">
        <text>2 a phenolic donor + H2O2 = 2 a phenolic radical donor + 2 H2O</text>
        <dbReference type="Rhea" id="RHEA:56136"/>
        <dbReference type="ChEBI" id="CHEBI:15377"/>
        <dbReference type="ChEBI" id="CHEBI:16240"/>
        <dbReference type="ChEBI" id="CHEBI:139520"/>
        <dbReference type="ChEBI" id="CHEBI:139521"/>
        <dbReference type="EC" id="1.11.1.7"/>
    </reaction>
</comment>
<evidence type="ECO:0000256" key="15">
    <source>
        <dbReference type="PIRSR" id="PIRSR600823-3"/>
    </source>
</evidence>
<evidence type="ECO:0000256" key="3">
    <source>
        <dbReference type="ARBA" id="ARBA00006873"/>
    </source>
</evidence>
<dbReference type="GO" id="GO:0005576">
    <property type="term" value="C:extracellular region"/>
    <property type="evidence" value="ECO:0007669"/>
    <property type="project" value="UniProtKB-SubCell"/>
</dbReference>
<dbReference type="FunFam" id="1.10.420.10:FF:000001">
    <property type="entry name" value="Peroxidase"/>
    <property type="match status" value="1"/>
</dbReference>
<feature type="binding site" description="axial binding residue" evidence="15">
    <location>
        <position position="239"/>
    </location>
    <ligand>
        <name>heme b</name>
        <dbReference type="ChEBI" id="CHEBI:60344"/>
    </ligand>
    <ligandPart>
        <name>Fe</name>
        <dbReference type="ChEBI" id="CHEBI:18248"/>
    </ligandPart>
</feature>
<comment type="function">
    <text evidence="18">Removal of H(2)O(2), oxidation of toxic reductants, biosynthesis and degradation of lignin, suberization, auxin catabolism, response to environmental stresses such as wounding, pathogen attack and oxidative stress.</text>
</comment>
<dbReference type="GO" id="GO:0006979">
    <property type="term" value="P:response to oxidative stress"/>
    <property type="evidence" value="ECO:0007669"/>
    <property type="project" value="UniProtKB-UniRule"/>
</dbReference>
<keyword evidence="4 18" id="KW-0575">Peroxidase</keyword>
<feature type="site" description="Transition state stabilizer" evidence="16">
    <location>
        <position position="104"/>
    </location>
</feature>
<evidence type="ECO:0000313" key="20">
    <source>
        <dbReference type="EMBL" id="CAD6222864.1"/>
    </source>
</evidence>
<evidence type="ECO:0000256" key="11">
    <source>
        <dbReference type="ARBA" id="ARBA00023283"/>
    </source>
</evidence>
<keyword evidence="11" id="KW-0873">Pyrrolidone carboxylic acid</keyword>
<dbReference type="CDD" id="cd00693">
    <property type="entry name" value="secretory_peroxidase"/>
    <property type="match status" value="1"/>
</dbReference>
<feature type="binding site" evidence="15">
    <location>
        <position position="116"/>
    </location>
    <ligand>
        <name>Ca(2+)</name>
        <dbReference type="ChEBI" id="CHEBI:29108"/>
        <label>1</label>
    </ligand>
</feature>
<dbReference type="SUPFAM" id="SSF48113">
    <property type="entry name" value="Heme-dependent peroxidases"/>
    <property type="match status" value="1"/>
</dbReference>
<dbReference type="Proteomes" id="UP000604825">
    <property type="component" value="Unassembled WGS sequence"/>
</dbReference>
<dbReference type="PANTHER" id="PTHR31235">
    <property type="entry name" value="PEROXIDASE 25-RELATED"/>
    <property type="match status" value="1"/>
</dbReference>
<dbReference type="GO" id="GO:0140825">
    <property type="term" value="F:lactoperoxidase activity"/>
    <property type="evidence" value="ECO:0007669"/>
    <property type="project" value="UniProtKB-EC"/>
</dbReference>
<evidence type="ECO:0000256" key="18">
    <source>
        <dbReference type="RuleBase" id="RU362060"/>
    </source>
</evidence>
<comment type="caution">
    <text evidence="20">The sequence shown here is derived from an EMBL/GenBank/DDBJ whole genome shotgun (WGS) entry which is preliminary data.</text>
</comment>
<dbReference type="GO" id="GO:0020037">
    <property type="term" value="F:heme binding"/>
    <property type="evidence" value="ECO:0007669"/>
    <property type="project" value="UniProtKB-UniRule"/>
</dbReference>
<comment type="cofactor">
    <cofactor evidence="15 18">
        <name>heme b</name>
        <dbReference type="ChEBI" id="CHEBI:60344"/>
    </cofactor>
    <text evidence="15 18">Binds 1 heme b (iron(II)-protoporphyrin IX) group per subunit.</text>
</comment>
<feature type="binding site" evidence="15">
    <location>
        <position position="279"/>
    </location>
    <ligand>
        <name>Ca(2+)</name>
        <dbReference type="ChEBI" id="CHEBI:29108"/>
        <label>2</label>
    </ligand>
</feature>
<dbReference type="InterPro" id="IPR000823">
    <property type="entry name" value="Peroxidase_pln"/>
</dbReference>
<name>A0A811NEK7_9POAL</name>
<evidence type="ECO:0000256" key="8">
    <source>
        <dbReference type="ARBA" id="ARBA00023002"/>
    </source>
</evidence>
<feature type="binding site" evidence="14">
    <location>
        <position position="209"/>
    </location>
    <ligand>
        <name>substrate</name>
    </ligand>
</feature>
<evidence type="ECO:0000259" key="19">
    <source>
        <dbReference type="PROSITE" id="PS50873"/>
    </source>
</evidence>
<dbReference type="GO" id="GO:0042744">
    <property type="term" value="P:hydrogen peroxide catabolic process"/>
    <property type="evidence" value="ECO:0007669"/>
    <property type="project" value="UniProtKB-KW"/>
</dbReference>
<keyword evidence="18" id="KW-0964">Secreted</keyword>
<dbReference type="Gene3D" id="1.10.520.10">
    <property type="match status" value="1"/>
</dbReference>
<dbReference type="GO" id="GO:0046872">
    <property type="term" value="F:metal ion binding"/>
    <property type="evidence" value="ECO:0007669"/>
    <property type="project" value="UniProtKB-UniRule"/>
</dbReference>
<evidence type="ECO:0000256" key="4">
    <source>
        <dbReference type="ARBA" id="ARBA00022559"/>
    </source>
</evidence>
<dbReference type="InterPro" id="IPR002016">
    <property type="entry name" value="Haem_peroxidase"/>
</dbReference>
<keyword evidence="10 17" id="KW-1015">Disulfide bond</keyword>
<dbReference type="Gene3D" id="1.10.420.10">
    <property type="entry name" value="Peroxidase, domain 2"/>
    <property type="match status" value="1"/>
</dbReference>
<reference evidence="20" key="1">
    <citation type="submission" date="2020-10" db="EMBL/GenBank/DDBJ databases">
        <authorList>
            <person name="Han B."/>
            <person name="Lu T."/>
            <person name="Zhao Q."/>
            <person name="Huang X."/>
            <person name="Zhao Y."/>
        </authorList>
    </citation>
    <scope>NUCLEOTIDE SEQUENCE</scope>
</reference>
<dbReference type="InterPro" id="IPR033905">
    <property type="entry name" value="Secretory_peroxidase"/>
</dbReference>
<dbReference type="AlphaFoldDB" id="A0A811NEK7"/>
<feature type="active site" description="Proton acceptor" evidence="13">
    <location>
        <position position="108"/>
    </location>
</feature>
<evidence type="ECO:0000256" key="14">
    <source>
        <dbReference type="PIRSR" id="PIRSR600823-2"/>
    </source>
</evidence>
<dbReference type="OrthoDB" id="628880at2759"/>
<dbReference type="InterPro" id="IPR010255">
    <property type="entry name" value="Haem_peroxidase_sf"/>
</dbReference>
<feature type="binding site" evidence="15">
    <location>
        <position position="109"/>
    </location>
    <ligand>
        <name>Ca(2+)</name>
        <dbReference type="ChEBI" id="CHEBI:29108"/>
        <label>1</label>
    </ligand>
</feature>
<dbReference type="InterPro" id="IPR019794">
    <property type="entry name" value="Peroxidases_AS"/>
</dbReference>
<evidence type="ECO:0000256" key="7">
    <source>
        <dbReference type="ARBA" id="ARBA00022837"/>
    </source>
</evidence>
<evidence type="ECO:0000256" key="12">
    <source>
        <dbReference type="ARBA" id="ARBA00023324"/>
    </source>
</evidence>
<dbReference type="PRINTS" id="PR00458">
    <property type="entry name" value="PEROXIDASE"/>
</dbReference>